<organism evidence="1 2">
    <name type="scientific">Bacteriovorax stolpii</name>
    <name type="common">Bdellovibrio stolpii</name>
    <dbReference type="NCBI Taxonomy" id="960"/>
    <lineage>
        <taxon>Bacteria</taxon>
        <taxon>Pseudomonadati</taxon>
        <taxon>Bdellovibrionota</taxon>
        <taxon>Bacteriovoracia</taxon>
        <taxon>Bacteriovoracales</taxon>
        <taxon>Bacteriovoracaceae</taxon>
        <taxon>Bacteriovorax</taxon>
    </lineage>
</organism>
<reference evidence="1 2" key="1">
    <citation type="submission" date="2018-01" db="EMBL/GenBank/DDBJ databases">
        <title>Complete genome sequence of Bacteriovorax stolpii DSM12778.</title>
        <authorList>
            <person name="Tang B."/>
            <person name="Chang J."/>
        </authorList>
    </citation>
    <scope>NUCLEOTIDE SEQUENCE [LARGE SCALE GENOMIC DNA]</scope>
    <source>
        <strain evidence="1 2">DSM 12778</strain>
    </source>
</reference>
<dbReference type="InterPro" id="IPR050834">
    <property type="entry name" value="Glycosyltransf_2"/>
</dbReference>
<name>A0A2K9NWK6_BACTC</name>
<dbReference type="Pfam" id="PF00535">
    <property type="entry name" value="Glycos_transf_2"/>
    <property type="match status" value="1"/>
</dbReference>
<proteinExistence type="predicted"/>
<dbReference type="CDD" id="cd00761">
    <property type="entry name" value="Glyco_tranf_GTA_type"/>
    <property type="match status" value="1"/>
</dbReference>
<dbReference type="SUPFAM" id="SSF53448">
    <property type="entry name" value="Nucleotide-diphospho-sugar transferases"/>
    <property type="match status" value="1"/>
</dbReference>
<gene>
    <name evidence="1" type="ORF">C0V70_17600</name>
</gene>
<sequence length="387" mass="44492">MDLSLVIPTHNRHENVLLLLDSIREQDLGATVIEVIVVSNLKDQVLEKKLKAHKVPTSVYFTGKIGVNAARNLGVQKAQSKNIYFLDDDVLLKNPKHLQHLLTLSKKHKSMAAIGGSYLLSKKAGLVDEIYHQISTAWMNKKSTYLLGGNTLYHLDSIHIPFHFNEGIIFGGSETELNLRLHISGHDFLFLESLNIEHDTHLNAFSLAKKALRQGMGRSFHEDIVPKSFWSVDTNSSQDILSRYQHSKILYYSALCHLALYEFFFHVGYRHGKKEHNGPLSLKVVFTSMLKTFFQVDSDKILYIPNPDATPFHQKAFPSLKFKEFHHWTKANVWWKIPNFIFWKAVPPLVTVFVCALWTLIPFNTIGLRVPYDRAVSRFERLFKKEI</sequence>
<evidence type="ECO:0000313" key="1">
    <source>
        <dbReference type="EMBL" id="AUN99886.1"/>
    </source>
</evidence>
<accession>A0A2K9NWK6</accession>
<dbReference type="AlphaFoldDB" id="A0A2K9NWK6"/>
<dbReference type="Proteomes" id="UP000235584">
    <property type="component" value="Chromosome"/>
</dbReference>
<protein>
    <submittedName>
        <fullName evidence="1">Uncharacterized protein</fullName>
    </submittedName>
</protein>
<dbReference type="InterPro" id="IPR029044">
    <property type="entry name" value="Nucleotide-diphossugar_trans"/>
</dbReference>
<keyword evidence="2" id="KW-1185">Reference proteome</keyword>
<dbReference type="KEGG" id="bsto:C0V70_17600"/>
<dbReference type="EMBL" id="CP025704">
    <property type="protein sequence ID" value="AUN99886.1"/>
    <property type="molecule type" value="Genomic_DNA"/>
</dbReference>
<dbReference type="PANTHER" id="PTHR43685:SF2">
    <property type="entry name" value="GLYCOSYLTRANSFERASE 2-LIKE DOMAIN-CONTAINING PROTEIN"/>
    <property type="match status" value="1"/>
</dbReference>
<dbReference type="Gene3D" id="3.90.550.10">
    <property type="entry name" value="Spore Coat Polysaccharide Biosynthesis Protein SpsA, Chain A"/>
    <property type="match status" value="1"/>
</dbReference>
<dbReference type="InterPro" id="IPR001173">
    <property type="entry name" value="Glyco_trans_2-like"/>
</dbReference>
<evidence type="ECO:0000313" key="2">
    <source>
        <dbReference type="Proteomes" id="UP000235584"/>
    </source>
</evidence>
<dbReference type="RefSeq" id="WP_102245175.1">
    <property type="nucleotide sequence ID" value="NZ_CP025704.1"/>
</dbReference>
<dbReference type="PANTHER" id="PTHR43685">
    <property type="entry name" value="GLYCOSYLTRANSFERASE"/>
    <property type="match status" value="1"/>
</dbReference>
<dbReference type="OrthoDB" id="9801954at2"/>